<feature type="region of interest" description="Disordered" evidence="1">
    <location>
        <begin position="178"/>
        <end position="231"/>
    </location>
</feature>
<evidence type="ECO:0000256" key="1">
    <source>
        <dbReference type="SAM" id="MobiDB-lite"/>
    </source>
</evidence>
<dbReference type="AlphaFoldDB" id="A0A6A7BSL1"/>
<dbReference type="Proteomes" id="UP000799421">
    <property type="component" value="Unassembled WGS sequence"/>
</dbReference>
<dbReference type="PANTHER" id="PTHR36195">
    <property type="entry name" value="DOMAIN PROTEIN, PUTATIVE (AFU_ORTHOLOGUE AFUA_5G01990)-RELATED-RELATED"/>
    <property type="match status" value="1"/>
</dbReference>
<gene>
    <name evidence="3" type="ORF">K470DRAFT_260125</name>
</gene>
<evidence type="ECO:0000313" key="3">
    <source>
        <dbReference type="EMBL" id="KAF2858123.1"/>
    </source>
</evidence>
<proteinExistence type="predicted"/>
<dbReference type="InterPro" id="IPR037176">
    <property type="entry name" value="Osmotin/thaumatin-like_sf"/>
</dbReference>
<protein>
    <submittedName>
        <fullName evidence="3">Uncharacterized protein</fullName>
    </submittedName>
</protein>
<dbReference type="OrthoDB" id="3682664at2759"/>
<evidence type="ECO:0000313" key="4">
    <source>
        <dbReference type="Proteomes" id="UP000799421"/>
    </source>
</evidence>
<reference evidence="3" key="1">
    <citation type="journal article" date="2020" name="Stud. Mycol.">
        <title>101 Dothideomycetes genomes: a test case for predicting lifestyles and emergence of pathogens.</title>
        <authorList>
            <person name="Haridas S."/>
            <person name="Albert R."/>
            <person name="Binder M."/>
            <person name="Bloem J."/>
            <person name="Labutti K."/>
            <person name="Salamov A."/>
            <person name="Andreopoulos B."/>
            <person name="Baker S."/>
            <person name="Barry K."/>
            <person name="Bills G."/>
            <person name="Bluhm B."/>
            <person name="Cannon C."/>
            <person name="Castanera R."/>
            <person name="Culley D."/>
            <person name="Daum C."/>
            <person name="Ezra D."/>
            <person name="Gonzalez J."/>
            <person name="Henrissat B."/>
            <person name="Kuo A."/>
            <person name="Liang C."/>
            <person name="Lipzen A."/>
            <person name="Lutzoni F."/>
            <person name="Magnuson J."/>
            <person name="Mondo S."/>
            <person name="Nolan M."/>
            <person name="Ohm R."/>
            <person name="Pangilinan J."/>
            <person name="Park H.-J."/>
            <person name="Ramirez L."/>
            <person name="Alfaro M."/>
            <person name="Sun H."/>
            <person name="Tritt A."/>
            <person name="Yoshinaga Y."/>
            <person name="Zwiers L.-H."/>
            <person name="Turgeon B."/>
            <person name="Goodwin S."/>
            <person name="Spatafora J."/>
            <person name="Crous P."/>
            <person name="Grigoriev I."/>
        </authorList>
    </citation>
    <scope>NUCLEOTIDE SEQUENCE</scope>
    <source>
        <strain evidence="3">CBS 480.64</strain>
    </source>
</reference>
<name>A0A6A7BSL1_9PEZI</name>
<feature type="chain" id="PRO_5025486033" evidence="2">
    <location>
        <begin position="19"/>
        <end position="277"/>
    </location>
</feature>
<dbReference type="InterPro" id="IPR006771">
    <property type="entry name" value="CetA-like"/>
</dbReference>
<organism evidence="3 4">
    <name type="scientific">Piedraia hortae CBS 480.64</name>
    <dbReference type="NCBI Taxonomy" id="1314780"/>
    <lineage>
        <taxon>Eukaryota</taxon>
        <taxon>Fungi</taxon>
        <taxon>Dikarya</taxon>
        <taxon>Ascomycota</taxon>
        <taxon>Pezizomycotina</taxon>
        <taxon>Dothideomycetes</taxon>
        <taxon>Dothideomycetidae</taxon>
        <taxon>Capnodiales</taxon>
        <taxon>Piedraiaceae</taxon>
        <taxon>Piedraia</taxon>
    </lineage>
</organism>
<accession>A0A6A7BSL1</accession>
<feature type="compositionally biased region" description="Low complexity" evidence="1">
    <location>
        <begin position="178"/>
        <end position="195"/>
    </location>
</feature>
<keyword evidence="2" id="KW-0732">Signal</keyword>
<dbReference type="PANTHER" id="PTHR36195:SF4">
    <property type="entry name" value="DOMAIN PROTEIN, PUTATIVE (AFU_ORTHOLOGUE AFUA_5G01990)-RELATED"/>
    <property type="match status" value="1"/>
</dbReference>
<keyword evidence="4" id="KW-1185">Reference proteome</keyword>
<dbReference type="SUPFAM" id="SSF49870">
    <property type="entry name" value="Osmotin, thaumatin-like protein"/>
    <property type="match status" value="1"/>
</dbReference>
<dbReference type="EMBL" id="MU006017">
    <property type="protein sequence ID" value="KAF2858123.1"/>
    <property type="molecule type" value="Genomic_DNA"/>
</dbReference>
<dbReference type="Pfam" id="PF04681">
    <property type="entry name" value="Bys1"/>
    <property type="match status" value="1"/>
</dbReference>
<sequence>MRFQTIVAAASLASVTLATPVGRAKVVNACSYPVHLCNVPAENGGYEQSKTVLQPNGTFSQVWTQLSNDQGWSIKLSKDETLSHIMQYEYTFHNDGIIWYDLSDVDGNPWDGNWELTAISRSSPCNPKQQAYRYSTDDAYGMQACSQDAVITVTLCSGDSKNDGAAASASSSLMAASSSATQNPSYTSSFSTPTSLMPTPTQSASENNGHDGYSGQGSQSNSGSDQSTLATVTTTATADDGAVVTEVATTVVTDVVTATAYAPHRRDVHRHRRGGHA</sequence>
<feature type="compositionally biased region" description="Low complexity" evidence="1">
    <location>
        <begin position="216"/>
        <end position="231"/>
    </location>
</feature>
<feature type="signal peptide" evidence="2">
    <location>
        <begin position="1"/>
        <end position="18"/>
    </location>
</feature>
<feature type="compositionally biased region" description="Polar residues" evidence="1">
    <location>
        <begin position="196"/>
        <end position="207"/>
    </location>
</feature>
<evidence type="ECO:0000256" key="2">
    <source>
        <dbReference type="SAM" id="SignalP"/>
    </source>
</evidence>